<feature type="coiled-coil region" evidence="1">
    <location>
        <begin position="290"/>
        <end position="319"/>
    </location>
</feature>
<proteinExistence type="predicted"/>
<feature type="chain" id="PRO_5012203882" description="Secreted protein" evidence="3">
    <location>
        <begin position="16"/>
        <end position="439"/>
    </location>
</feature>
<dbReference type="HOGENOM" id="CLU_624155_0_0_1"/>
<reference evidence="5" key="1">
    <citation type="journal article" date="2011" name="Proc. Natl. Acad. Sci. U.S.A.">
        <title>Obligate biotrophy features unraveled by the genomic analysis of rust fungi.</title>
        <authorList>
            <person name="Duplessis S."/>
            <person name="Cuomo C.A."/>
            <person name="Lin Y.-C."/>
            <person name="Aerts A."/>
            <person name="Tisserant E."/>
            <person name="Veneault-Fourrey C."/>
            <person name="Joly D.L."/>
            <person name="Hacquard S."/>
            <person name="Amselem J."/>
            <person name="Cantarel B.L."/>
            <person name="Chiu R."/>
            <person name="Coutinho P.M."/>
            <person name="Feau N."/>
            <person name="Field M."/>
            <person name="Frey P."/>
            <person name="Gelhaye E."/>
            <person name="Goldberg J."/>
            <person name="Grabherr M.G."/>
            <person name="Kodira C.D."/>
            <person name="Kohler A."/>
            <person name="Kuees U."/>
            <person name="Lindquist E.A."/>
            <person name="Lucas S.M."/>
            <person name="Mago R."/>
            <person name="Mauceli E."/>
            <person name="Morin E."/>
            <person name="Murat C."/>
            <person name="Pangilinan J.L."/>
            <person name="Park R."/>
            <person name="Pearson M."/>
            <person name="Quesneville H."/>
            <person name="Rouhier N."/>
            <person name="Sakthikumar S."/>
            <person name="Salamov A.A."/>
            <person name="Schmutz J."/>
            <person name="Selles B."/>
            <person name="Shapiro H."/>
            <person name="Tanguay P."/>
            <person name="Tuskan G.A."/>
            <person name="Henrissat B."/>
            <person name="Van de Peer Y."/>
            <person name="Rouze P."/>
            <person name="Ellis J.G."/>
            <person name="Dodds P.N."/>
            <person name="Schein J.E."/>
            <person name="Zhong S."/>
            <person name="Hamelin R.C."/>
            <person name="Grigoriev I.V."/>
            <person name="Szabo L.J."/>
            <person name="Martin F."/>
        </authorList>
    </citation>
    <scope>NUCLEOTIDE SEQUENCE [LARGE SCALE GENOMIC DNA]</scope>
    <source>
        <strain evidence="5">98AG31 / pathotype 3-4-7</strain>
    </source>
</reference>
<dbReference type="Proteomes" id="UP000001072">
    <property type="component" value="Unassembled WGS sequence"/>
</dbReference>
<dbReference type="RefSeq" id="XP_007413261.1">
    <property type="nucleotide sequence ID" value="XM_007413199.1"/>
</dbReference>
<protein>
    <recommendedName>
        <fullName evidence="6">Secreted protein</fullName>
    </recommendedName>
</protein>
<keyword evidence="5" id="KW-1185">Reference proteome</keyword>
<sequence length="439" mass="46765">MILIVTNACLTLAVCHHSAVPTSDPPTLIYSGTQNATLEHLELINAARGHPAEAANGQSSFARRYHATTGPNAKLDAVQAEGYIPLETDSSVVAAEEKRQRDAGMPPCDCSNCEPEEAEALWLAQPALTNENFDAALEMDTSELRDLLKTLPKTPAGLVADLRHIAMPCDQVPSSVPSRTGRLFRPGSGLGLGENVDLLRQPEDLGLILASESIEGQFDLLFKEILLWQDDSAAAEAIAQAASKRAAASRAPPKAIQSVEGAQLSKIRAEACRVASKEARLVEKYLATQAKASEKAAALAKKNQDKLEADQQRAALKEALSIEHANQRALAKSQRAAESAAKRLASGMGKHCPQATTPAAEAGVTPPKRIGEMMAEPSCAKRRATQQSLTPHEGSPTPKGVSEVRSQLGIPQTGCPRMTTHQQPPTGTSIYDPRLGPRE</sequence>
<dbReference type="KEGG" id="mlr:MELLADRAFT_109329"/>
<organism evidence="5">
    <name type="scientific">Melampsora larici-populina (strain 98AG31 / pathotype 3-4-7)</name>
    <name type="common">Poplar leaf rust fungus</name>
    <dbReference type="NCBI Taxonomy" id="747676"/>
    <lineage>
        <taxon>Eukaryota</taxon>
        <taxon>Fungi</taxon>
        <taxon>Dikarya</taxon>
        <taxon>Basidiomycota</taxon>
        <taxon>Pucciniomycotina</taxon>
        <taxon>Pucciniomycetes</taxon>
        <taxon>Pucciniales</taxon>
        <taxon>Melampsoraceae</taxon>
        <taxon>Melampsora</taxon>
    </lineage>
</organism>
<gene>
    <name evidence="4" type="ORF">MELLADRAFT_109329</name>
</gene>
<evidence type="ECO:0000256" key="1">
    <source>
        <dbReference type="SAM" id="Coils"/>
    </source>
</evidence>
<accession>F4RW39</accession>
<dbReference type="AlphaFoldDB" id="F4RW39"/>
<keyword evidence="3" id="KW-0732">Signal</keyword>
<feature type="region of interest" description="Disordered" evidence="2">
    <location>
        <begin position="380"/>
        <end position="439"/>
    </location>
</feature>
<dbReference type="GeneID" id="18923733"/>
<evidence type="ECO:0000256" key="2">
    <source>
        <dbReference type="SAM" id="MobiDB-lite"/>
    </source>
</evidence>
<dbReference type="InParanoid" id="F4RW39"/>
<evidence type="ECO:0000313" key="4">
    <source>
        <dbReference type="EMBL" id="EGG03467.1"/>
    </source>
</evidence>
<keyword evidence="1" id="KW-0175">Coiled coil</keyword>
<evidence type="ECO:0000256" key="3">
    <source>
        <dbReference type="SAM" id="SignalP"/>
    </source>
</evidence>
<feature type="signal peptide" evidence="3">
    <location>
        <begin position="1"/>
        <end position="15"/>
    </location>
</feature>
<dbReference type="VEuPathDB" id="FungiDB:MELLADRAFT_109329"/>
<name>F4RW39_MELLP</name>
<evidence type="ECO:0008006" key="6">
    <source>
        <dbReference type="Google" id="ProtNLM"/>
    </source>
</evidence>
<evidence type="ECO:0000313" key="5">
    <source>
        <dbReference type="Proteomes" id="UP000001072"/>
    </source>
</evidence>
<dbReference type="EMBL" id="GL883124">
    <property type="protein sequence ID" value="EGG03467.1"/>
    <property type="molecule type" value="Genomic_DNA"/>
</dbReference>
<feature type="compositionally biased region" description="Polar residues" evidence="2">
    <location>
        <begin position="419"/>
        <end position="429"/>
    </location>
</feature>